<evidence type="ECO:0000256" key="11">
    <source>
        <dbReference type="PROSITE-ProRule" id="PRU01360"/>
    </source>
</evidence>
<evidence type="ECO:0000313" key="16">
    <source>
        <dbReference type="EMBL" id="SFS10824.1"/>
    </source>
</evidence>
<evidence type="ECO:0000256" key="8">
    <source>
        <dbReference type="ARBA" id="ARBA00023077"/>
    </source>
</evidence>
<evidence type="ECO:0000256" key="12">
    <source>
        <dbReference type="RuleBase" id="RU003357"/>
    </source>
</evidence>
<gene>
    <name evidence="16" type="ORF">SAMN05192580_3472</name>
</gene>
<dbReference type="Pfam" id="PF07715">
    <property type="entry name" value="Plug"/>
    <property type="match status" value="1"/>
</dbReference>
<keyword evidence="10 11" id="KW-0998">Cell outer membrane</keyword>
<evidence type="ECO:0000256" key="13">
    <source>
        <dbReference type="SAM" id="SignalP"/>
    </source>
</evidence>
<keyword evidence="17" id="KW-1185">Reference proteome</keyword>
<evidence type="ECO:0000256" key="1">
    <source>
        <dbReference type="ARBA" id="ARBA00004571"/>
    </source>
</evidence>
<dbReference type="GO" id="GO:0009279">
    <property type="term" value="C:cell outer membrane"/>
    <property type="evidence" value="ECO:0007669"/>
    <property type="project" value="UniProtKB-SubCell"/>
</dbReference>
<dbReference type="PANTHER" id="PTHR32552:SF81">
    <property type="entry name" value="TONB-DEPENDENT OUTER MEMBRANE RECEPTOR"/>
    <property type="match status" value="1"/>
</dbReference>
<organism evidence="16 17">
    <name type="scientific">Sphingomonas jatrophae</name>
    <dbReference type="NCBI Taxonomy" id="1166337"/>
    <lineage>
        <taxon>Bacteria</taxon>
        <taxon>Pseudomonadati</taxon>
        <taxon>Pseudomonadota</taxon>
        <taxon>Alphaproteobacteria</taxon>
        <taxon>Sphingomonadales</taxon>
        <taxon>Sphingomonadaceae</taxon>
        <taxon>Sphingomonas</taxon>
    </lineage>
</organism>
<dbReference type="STRING" id="1166337.SAMN05192580_3472"/>
<reference evidence="16 17" key="1">
    <citation type="submission" date="2016-10" db="EMBL/GenBank/DDBJ databases">
        <authorList>
            <person name="de Groot N.N."/>
        </authorList>
    </citation>
    <scope>NUCLEOTIDE SEQUENCE [LARGE SCALE GENOMIC DNA]</scope>
    <source>
        <strain evidence="16 17">S5-249</strain>
    </source>
</reference>
<dbReference type="GO" id="GO:0006826">
    <property type="term" value="P:iron ion transport"/>
    <property type="evidence" value="ECO:0007669"/>
    <property type="project" value="UniProtKB-KW"/>
</dbReference>
<keyword evidence="9 11" id="KW-0472">Membrane</keyword>
<keyword evidence="5 11" id="KW-0812">Transmembrane</keyword>
<comment type="subcellular location">
    <subcellularLocation>
        <location evidence="1 11">Cell outer membrane</location>
        <topology evidence="1 11">Multi-pass membrane protein</topology>
    </subcellularLocation>
</comment>
<dbReference type="Gene3D" id="2.40.170.20">
    <property type="entry name" value="TonB-dependent receptor, beta-barrel domain"/>
    <property type="match status" value="1"/>
</dbReference>
<feature type="domain" description="TonB-dependent receptor-like beta-barrel" evidence="14">
    <location>
        <begin position="318"/>
        <end position="699"/>
    </location>
</feature>
<dbReference type="AlphaFoldDB" id="A0A1I6M572"/>
<keyword evidence="6" id="KW-0408">Iron</keyword>
<keyword evidence="13" id="KW-0732">Signal</keyword>
<proteinExistence type="inferred from homology"/>
<evidence type="ECO:0000313" key="17">
    <source>
        <dbReference type="Proteomes" id="UP000198824"/>
    </source>
</evidence>
<comment type="similarity">
    <text evidence="11 12">Belongs to the TonB-dependent receptor family.</text>
</comment>
<feature type="domain" description="TonB-dependent receptor plug" evidence="15">
    <location>
        <begin position="71"/>
        <end position="180"/>
    </location>
</feature>
<evidence type="ECO:0000256" key="5">
    <source>
        <dbReference type="ARBA" id="ARBA00022692"/>
    </source>
</evidence>
<evidence type="ECO:0000256" key="6">
    <source>
        <dbReference type="ARBA" id="ARBA00023004"/>
    </source>
</evidence>
<keyword evidence="3 11" id="KW-1134">Transmembrane beta strand</keyword>
<evidence type="ECO:0000259" key="15">
    <source>
        <dbReference type="Pfam" id="PF07715"/>
    </source>
</evidence>
<protein>
    <submittedName>
        <fullName evidence="16">Iron complex outermembrane recepter protein</fullName>
    </submittedName>
</protein>
<keyword evidence="2 11" id="KW-0813">Transport</keyword>
<dbReference type="PROSITE" id="PS52016">
    <property type="entry name" value="TONB_DEPENDENT_REC_3"/>
    <property type="match status" value="1"/>
</dbReference>
<evidence type="ECO:0000256" key="2">
    <source>
        <dbReference type="ARBA" id="ARBA00022448"/>
    </source>
</evidence>
<dbReference type="InterPro" id="IPR036942">
    <property type="entry name" value="Beta-barrel_TonB_sf"/>
</dbReference>
<evidence type="ECO:0000256" key="9">
    <source>
        <dbReference type="ARBA" id="ARBA00023136"/>
    </source>
</evidence>
<evidence type="ECO:0000256" key="3">
    <source>
        <dbReference type="ARBA" id="ARBA00022452"/>
    </source>
</evidence>
<sequence length="783" mass="83835">MAGRLSDRAKTWRVSCAGGASALALAVGLIATPAAAQVASAEVADTASGPERAATGLEDIVVTARRRQESAQSAPLPVTAISGGQIEQLAVARLSGIAQLAPSLKVTQASGSANAPVVFIRGIGTIATTLYSEPSVGIYIDGAYTPRPQGNSLDLPDIERVEVLRGPQGTLFGRNTVGGAILLSTTTPSRDPSVRVQFGYGTNDESILSAVVQTGSIGGSSWRAKFAGQVHNRDGWVRTPGFQKSDWGGNQKDISLGFGLIGEVGDLTIDNRARYGKNTSFTAWQIVGGTPAAVTAYRNSAAANPSGPPLVIGTRPLDLSYRDPRVPGNADIENYGDTLTLTYEASDTFQIKSISAYSRLHETLVGQLGGSYILGRVLNPAIPGNTIEPVSVHSTPTNPGRQRQFSQELQFIGDVGDFSYVGGLYYWDEKVHENVTTILGSVVGANFVRVNRTVIYDQSTKSYAAFGQVAYKPQALDERLEITLGARYTQDKKSLTTGIVQTTTTTTRTNQAIADKYNNFGYSGTASYKFGDGILAYARIASSFRAGGFNAVSPGSPAYDPEEAITYEAGFKSDLFDRHLRLNANVYQIDYDDLQVNQYNSTTLTNFVVNAGKAKYRGFEVEGTALLGDHIQIDGNVGYVDPKYKEYILIQGGVPTNVASTAHFPYLSKWTTHVGIQYKTGETPIGVLTIRGDYQTKSNARLAVIDFLSPTLQNLRTGKEKDLSARVILSEIPVGNGVNLSAQVYGANLTNNRFITFATDFGTLATASFNRPRNYGLRITAAF</sequence>
<name>A0A1I6M572_9SPHN</name>
<dbReference type="Pfam" id="PF00593">
    <property type="entry name" value="TonB_dep_Rec_b-barrel"/>
    <property type="match status" value="1"/>
</dbReference>
<feature type="signal peptide" evidence="13">
    <location>
        <begin position="1"/>
        <end position="36"/>
    </location>
</feature>
<evidence type="ECO:0000256" key="4">
    <source>
        <dbReference type="ARBA" id="ARBA00022496"/>
    </source>
</evidence>
<keyword evidence="8 12" id="KW-0798">TonB box</keyword>
<evidence type="ECO:0000256" key="10">
    <source>
        <dbReference type="ARBA" id="ARBA00023237"/>
    </source>
</evidence>
<evidence type="ECO:0000259" key="14">
    <source>
        <dbReference type="Pfam" id="PF00593"/>
    </source>
</evidence>
<dbReference type="Proteomes" id="UP000198824">
    <property type="component" value="Unassembled WGS sequence"/>
</dbReference>
<dbReference type="SUPFAM" id="SSF56935">
    <property type="entry name" value="Porins"/>
    <property type="match status" value="1"/>
</dbReference>
<dbReference type="InterPro" id="IPR000531">
    <property type="entry name" value="Beta-barrel_TonB"/>
</dbReference>
<dbReference type="InterPro" id="IPR012910">
    <property type="entry name" value="Plug_dom"/>
</dbReference>
<keyword evidence="4" id="KW-0410">Iron transport</keyword>
<keyword evidence="7" id="KW-0406">Ion transport</keyword>
<feature type="chain" id="PRO_5011630761" evidence="13">
    <location>
        <begin position="37"/>
        <end position="783"/>
    </location>
</feature>
<evidence type="ECO:0000256" key="7">
    <source>
        <dbReference type="ARBA" id="ARBA00023065"/>
    </source>
</evidence>
<dbReference type="InterPro" id="IPR039426">
    <property type="entry name" value="TonB-dep_rcpt-like"/>
</dbReference>
<accession>A0A1I6M572</accession>
<dbReference type="PANTHER" id="PTHR32552">
    <property type="entry name" value="FERRICHROME IRON RECEPTOR-RELATED"/>
    <property type="match status" value="1"/>
</dbReference>
<dbReference type="EMBL" id="FOZG01000003">
    <property type="protein sequence ID" value="SFS10824.1"/>
    <property type="molecule type" value="Genomic_DNA"/>
</dbReference>